<proteinExistence type="predicted"/>
<evidence type="ECO:0000256" key="3">
    <source>
        <dbReference type="ARBA" id="ARBA00022777"/>
    </source>
</evidence>
<evidence type="ECO:0000256" key="2">
    <source>
        <dbReference type="ARBA" id="ARBA00022679"/>
    </source>
</evidence>
<dbReference type="InterPro" id="IPR011009">
    <property type="entry name" value="Kinase-like_dom_sf"/>
</dbReference>
<keyword evidence="6" id="KW-1185">Reference proteome</keyword>
<dbReference type="AlphaFoldDB" id="A0AAD7DKJ0"/>
<feature type="non-terminal residue" evidence="5">
    <location>
        <position position="108"/>
    </location>
</feature>
<evidence type="ECO:0000313" key="5">
    <source>
        <dbReference type="EMBL" id="KAJ7693858.1"/>
    </source>
</evidence>
<dbReference type="Gene3D" id="3.20.200.10">
    <property type="entry name" value="MHCK/EF2 kinase"/>
    <property type="match status" value="1"/>
</dbReference>
<evidence type="ECO:0000259" key="4">
    <source>
        <dbReference type="PROSITE" id="PS51158"/>
    </source>
</evidence>
<evidence type="ECO:0000256" key="1">
    <source>
        <dbReference type="ARBA" id="ARBA00022527"/>
    </source>
</evidence>
<gene>
    <name evidence="5" type="ORF">B0H17DRAFT_855062</name>
</gene>
<reference evidence="5" key="1">
    <citation type="submission" date="2023-03" db="EMBL/GenBank/DDBJ databases">
        <title>Massive genome expansion in bonnet fungi (Mycena s.s.) driven by repeated elements and novel gene families across ecological guilds.</title>
        <authorList>
            <consortium name="Lawrence Berkeley National Laboratory"/>
            <person name="Harder C.B."/>
            <person name="Miyauchi S."/>
            <person name="Viragh M."/>
            <person name="Kuo A."/>
            <person name="Thoen E."/>
            <person name="Andreopoulos B."/>
            <person name="Lu D."/>
            <person name="Skrede I."/>
            <person name="Drula E."/>
            <person name="Henrissat B."/>
            <person name="Morin E."/>
            <person name="Kohler A."/>
            <person name="Barry K."/>
            <person name="LaButti K."/>
            <person name="Morin E."/>
            <person name="Salamov A."/>
            <person name="Lipzen A."/>
            <person name="Mereny Z."/>
            <person name="Hegedus B."/>
            <person name="Baldrian P."/>
            <person name="Stursova M."/>
            <person name="Weitz H."/>
            <person name="Taylor A."/>
            <person name="Grigoriev I.V."/>
            <person name="Nagy L.G."/>
            <person name="Martin F."/>
            <person name="Kauserud H."/>
        </authorList>
    </citation>
    <scope>NUCLEOTIDE SEQUENCE</scope>
    <source>
        <strain evidence="5">CBHHK067</strain>
    </source>
</reference>
<feature type="non-terminal residue" evidence="5">
    <location>
        <position position="1"/>
    </location>
</feature>
<dbReference type="InterPro" id="IPR004166">
    <property type="entry name" value="a-kinase_dom"/>
</dbReference>
<name>A0AAD7DKJ0_MYCRO</name>
<organism evidence="5 6">
    <name type="scientific">Mycena rosella</name>
    <name type="common">Pink bonnet</name>
    <name type="synonym">Agaricus rosellus</name>
    <dbReference type="NCBI Taxonomy" id="1033263"/>
    <lineage>
        <taxon>Eukaryota</taxon>
        <taxon>Fungi</taxon>
        <taxon>Dikarya</taxon>
        <taxon>Basidiomycota</taxon>
        <taxon>Agaricomycotina</taxon>
        <taxon>Agaricomycetes</taxon>
        <taxon>Agaricomycetidae</taxon>
        <taxon>Agaricales</taxon>
        <taxon>Marasmiineae</taxon>
        <taxon>Mycenaceae</taxon>
        <taxon>Mycena</taxon>
    </lineage>
</organism>
<dbReference type="GO" id="GO:0005524">
    <property type="term" value="F:ATP binding"/>
    <property type="evidence" value="ECO:0007669"/>
    <property type="project" value="InterPro"/>
</dbReference>
<comment type="caution">
    <text evidence="5">The sequence shown here is derived from an EMBL/GenBank/DDBJ whole genome shotgun (WGS) entry which is preliminary data.</text>
</comment>
<keyword evidence="2" id="KW-0808">Transferase</keyword>
<evidence type="ECO:0000313" key="6">
    <source>
        <dbReference type="Proteomes" id="UP001221757"/>
    </source>
</evidence>
<feature type="domain" description="Alpha-type protein kinase" evidence="4">
    <location>
        <begin position="1"/>
        <end position="108"/>
    </location>
</feature>
<dbReference type="SUPFAM" id="SSF56112">
    <property type="entry name" value="Protein kinase-like (PK-like)"/>
    <property type="match status" value="1"/>
</dbReference>
<dbReference type="GO" id="GO:0004674">
    <property type="term" value="F:protein serine/threonine kinase activity"/>
    <property type="evidence" value="ECO:0007669"/>
    <property type="project" value="UniProtKB-KW"/>
</dbReference>
<sequence>IVWLFEPRCSSTVSHWSGTNEYPPWHQHKLSSTLNTFTHYAYLLSLESTVLADLQSVLRDGNGIQVLFDVMSHTLDGSSGVGDHGVAGINTFLKKHECVDRCRQLRLQ</sequence>
<dbReference type="Proteomes" id="UP001221757">
    <property type="component" value="Unassembled WGS sequence"/>
</dbReference>
<dbReference type="EMBL" id="JARKIE010000044">
    <property type="protein sequence ID" value="KAJ7693858.1"/>
    <property type="molecule type" value="Genomic_DNA"/>
</dbReference>
<keyword evidence="1" id="KW-0723">Serine/threonine-protein kinase</keyword>
<protein>
    <submittedName>
        <fullName evidence="5">Kinase-like domain-containing protein</fullName>
    </submittedName>
</protein>
<dbReference type="Pfam" id="PF02816">
    <property type="entry name" value="Alpha_kinase"/>
    <property type="match status" value="1"/>
</dbReference>
<accession>A0AAD7DKJ0</accession>
<keyword evidence="3 5" id="KW-0418">Kinase</keyword>
<dbReference type="PROSITE" id="PS51158">
    <property type="entry name" value="ALPHA_KINASE"/>
    <property type="match status" value="1"/>
</dbReference>